<evidence type="ECO:0000256" key="3">
    <source>
        <dbReference type="ARBA" id="ARBA00023163"/>
    </source>
</evidence>
<dbReference type="InterPro" id="IPR000524">
    <property type="entry name" value="Tscrpt_reg_HTH_GntR"/>
</dbReference>
<dbReference type="SMART" id="SM00895">
    <property type="entry name" value="FCD"/>
    <property type="match status" value="1"/>
</dbReference>
<dbReference type="SUPFAM" id="SSF46785">
    <property type="entry name" value="Winged helix' DNA-binding domain"/>
    <property type="match status" value="1"/>
</dbReference>
<dbReference type="Gene3D" id="1.10.10.10">
    <property type="entry name" value="Winged helix-like DNA-binding domain superfamily/Winged helix DNA-binding domain"/>
    <property type="match status" value="1"/>
</dbReference>
<dbReference type="EMBL" id="CP039965">
    <property type="protein sequence ID" value="QCO58011.1"/>
    <property type="molecule type" value="Genomic_DNA"/>
</dbReference>
<feature type="domain" description="GntR C-terminal" evidence="4">
    <location>
        <begin position="62"/>
        <end position="185"/>
    </location>
</feature>
<evidence type="ECO:0000313" key="5">
    <source>
        <dbReference type="EMBL" id="QCO58011.1"/>
    </source>
</evidence>
<dbReference type="InterPro" id="IPR036390">
    <property type="entry name" value="WH_DNA-bd_sf"/>
</dbReference>
<dbReference type="Proteomes" id="UP000298631">
    <property type="component" value="Plasmid unnamed1"/>
</dbReference>
<dbReference type="KEGG" id="pseb:EOK75_15550"/>
<sequence length="198" mass="21097">MVLFGELAPGQPVTIQGLVEVLETGITPVREAIRRLTAEGALEFKGNRRVSVPELTAAHLAELAFARAALEPHLAGLAAKYVTSADIDALEVMDAAVNHAIQQGDIRIYLEQNYRFHTALYAHSGAGILCAMVQGLWLRVGPSLRIVCGRQGTLNLPDKHAEAISALRQGQPDKVAAAIHDDIVQGQDQIAAALVEGA</sequence>
<gene>
    <name evidence="5" type="ORF">EOK75_15550</name>
</gene>
<dbReference type="SUPFAM" id="SSF48008">
    <property type="entry name" value="GntR ligand-binding domain-like"/>
    <property type="match status" value="1"/>
</dbReference>
<organism evidence="5 6">
    <name type="scientific">Pseudorhodobacter turbinis</name>
    <dbReference type="NCBI Taxonomy" id="2500533"/>
    <lineage>
        <taxon>Bacteria</taxon>
        <taxon>Pseudomonadati</taxon>
        <taxon>Pseudomonadota</taxon>
        <taxon>Alphaproteobacteria</taxon>
        <taxon>Rhodobacterales</taxon>
        <taxon>Paracoccaceae</taxon>
        <taxon>Pseudorhodobacter</taxon>
    </lineage>
</organism>
<geneLocation type="plasmid" evidence="5 6">
    <name>unnamed1</name>
</geneLocation>
<dbReference type="OrthoDB" id="9815654at2"/>
<dbReference type="InterPro" id="IPR036388">
    <property type="entry name" value="WH-like_DNA-bd_sf"/>
</dbReference>
<evidence type="ECO:0000259" key="4">
    <source>
        <dbReference type="SMART" id="SM00895"/>
    </source>
</evidence>
<dbReference type="InterPro" id="IPR011711">
    <property type="entry name" value="GntR_C"/>
</dbReference>
<dbReference type="GO" id="GO:0003700">
    <property type="term" value="F:DNA-binding transcription factor activity"/>
    <property type="evidence" value="ECO:0007669"/>
    <property type="project" value="InterPro"/>
</dbReference>
<dbReference type="GO" id="GO:0003677">
    <property type="term" value="F:DNA binding"/>
    <property type="evidence" value="ECO:0007669"/>
    <property type="project" value="UniProtKB-KW"/>
</dbReference>
<dbReference type="InterPro" id="IPR008920">
    <property type="entry name" value="TF_FadR/GntR_C"/>
</dbReference>
<evidence type="ECO:0000256" key="1">
    <source>
        <dbReference type="ARBA" id="ARBA00023015"/>
    </source>
</evidence>
<dbReference type="PANTHER" id="PTHR43537:SF39">
    <property type="entry name" value="HTH-TYPE TRANSCRIPTIONAL REGULATOR MCBR"/>
    <property type="match status" value="1"/>
</dbReference>
<proteinExistence type="predicted"/>
<keyword evidence="5" id="KW-0614">Plasmid</keyword>
<keyword evidence="6" id="KW-1185">Reference proteome</keyword>
<protein>
    <submittedName>
        <fullName evidence="5">GntR family transcriptional regulator</fullName>
    </submittedName>
</protein>
<dbReference type="PANTHER" id="PTHR43537">
    <property type="entry name" value="TRANSCRIPTIONAL REGULATOR, GNTR FAMILY"/>
    <property type="match status" value="1"/>
</dbReference>
<name>A0A4P8EL68_9RHOB</name>
<dbReference type="Pfam" id="PF07729">
    <property type="entry name" value="FCD"/>
    <property type="match status" value="1"/>
</dbReference>
<dbReference type="Gene3D" id="1.20.120.530">
    <property type="entry name" value="GntR ligand-binding domain-like"/>
    <property type="match status" value="1"/>
</dbReference>
<dbReference type="Pfam" id="PF00392">
    <property type="entry name" value="GntR"/>
    <property type="match status" value="1"/>
</dbReference>
<evidence type="ECO:0000256" key="2">
    <source>
        <dbReference type="ARBA" id="ARBA00023125"/>
    </source>
</evidence>
<keyword evidence="1" id="KW-0805">Transcription regulation</keyword>
<keyword evidence="2" id="KW-0238">DNA-binding</keyword>
<keyword evidence="3" id="KW-0804">Transcription</keyword>
<reference evidence="5 6" key="1">
    <citation type="submission" date="2019-05" db="EMBL/GenBank/DDBJ databases">
        <title>Pseudorhodobacter turbinis sp. nov., isolated from the gut of the Korean turban shell.</title>
        <authorList>
            <person name="Jeong Y.-S."/>
            <person name="Kang W.-R."/>
            <person name="Bae J.-W."/>
        </authorList>
    </citation>
    <scope>NUCLEOTIDE SEQUENCE [LARGE SCALE GENOMIC DNA]</scope>
    <source>
        <strain evidence="5 6">S12M18</strain>
        <plasmid evidence="5 6">unnamed1</plasmid>
    </source>
</reference>
<evidence type="ECO:0000313" key="6">
    <source>
        <dbReference type="Proteomes" id="UP000298631"/>
    </source>
</evidence>
<dbReference type="AlphaFoldDB" id="A0A4P8EL68"/>
<accession>A0A4P8EL68</accession>